<keyword evidence="1" id="KW-1133">Transmembrane helix</keyword>
<dbReference type="Proteomes" id="UP000009374">
    <property type="component" value="Unassembled WGS sequence"/>
</dbReference>
<protein>
    <submittedName>
        <fullName evidence="2">Uncharacterized protein</fullName>
    </submittedName>
</protein>
<feature type="transmembrane region" description="Helical" evidence="1">
    <location>
        <begin position="20"/>
        <end position="39"/>
    </location>
</feature>
<dbReference type="EMBL" id="GG693864">
    <property type="protein sequence ID" value="EES53352.1"/>
    <property type="molecule type" value="Genomic_DNA"/>
</dbReference>
<proteinExistence type="predicted"/>
<dbReference type="AlphaFoldDB" id="C6HVJ3"/>
<organism evidence="2 3">
    <name type="scientific">Leptospirillum ferrodiazotrophum</name>
    <dbReference type="NCBI Taxonomy" id="412449"/>
    <lineage>
        <taxon>Bacteria</taxon>
        <taxon>Pseudomonadati</taxon>
        <taxon>Nitrospirota</taxon>
        <taxon>Nitrospiria</taxon>
        <taxon>Nitrospirales</taxon>
        <taxon>Nitrospiraceae</taxon>
        <taxon>Leptospirillum</taxon>
    </lineage>
</organism>
<evidence type="ECO:0000313" key="3">
    <source>
        <dbReference type="Proteomes" id="UP000009374"/>
    </source>
</evidence>
<keyword evidence="1" id="KW-0812">Transmembrane</keyword>
<reference evidence="2 3" key="1">
    <citation type="journal article" date="2009" name="Appl. Environ. Microbiol.">
        <title>Community genomic and proteomic analyses of chemoautotrophic iron-oxidizing "Leptospirillum rubarum" (Group II) and "Leptospirillum ferrodiazotrophum" (Group III) bacteria in acid mine drainage biofilms.</title>
        <authorList>
            <person name="Goltsman D.S."/>
            <person name="Denef V.J."/>
            <person name="Singer S.W."/>
            <person name="VerBerkmoes N.C."/>
            <person name="Lefsrud M."/>
            <person name="Mueller R.S."/>
            <person name="Dick G.J."/>
            <person name="Sun C.L."/>
            <person name="Wheeler K.E."/>
            <person name="Zemla A."/>
            <person name="Baker B.J."/>
            <person name="Hauser L."/>
            <person name="Land M."/>
            <person name="Shah M.B."/>
            <person name="Thelen M.P."/>
            <person name="Hettich R.L."/>
            <person name="Banfield J.F."/>
        </authorList>
    </citation>
    <scope>NUCLEOTIDE SEQUENCE [LARGE SCALE GENOMIC DNA]</scope>
</reference>
<evidence type="ECO:0000313" key="2">
    <source>
        <dbReference type="EMBL" id="EES53352.1"/>
    </source>
</evidence>
<name>C6HVJ3_9BACT</name>
<keyword evidence="3" id="KW-1185">Reference proteome</keyword>
<keyword evidence="1" id="KW-0472">Membrane</keyword>
<evidence type="ECO:0000256" key="1">
    <source>
        <dbReference type="SAM" id="Phobius"/>
    </source>
</evidence>
<gene>
    <name evidence="2" type="ORF">UBAL3_79320001a</name>
</gene>
<accession>C6HVJ3</accession>
<sequence length="44" mass="4858">MSKGANMYDVHKMVGTNPSFMGWMGFLAIVAIIFAWGYATSVKQ</sequence>